<dbReference type="EMBL" id="KV722340">
    <property type="protein sequence ID" value="OCH94859.1"/>
    <property type="molecule type" value="Genomic_DNA"/>
</dbReference>
<dbReference type="Proteomes" id="UP000250043">
    <property type="component" value="Unassembled WGS sequence"/>
</dbReference>
<protein>
    <submittedName>
        <fullName evidence="1">Uncharacterized protein</fullName>
    </submittedName>
</protein>
<sequence>MSSRFDTACQYIDLTADAATLVGPAGPAIIRIVDEFLPGTAKKRGDQYMSGTLNLLEKHALRIPRNTHILLHEQYDKATSEAELQNTIQGCSMFQISTGRKNMEGRGERALPRYPKIIPRSP</sequence>
<evidence type="ECO:0000313" key="2">
    <source>
        <dbReference type="Proteomes" id="UP000250043"/>
    </source>
</evidence>
<dbReference type="AlphaFoldDB" id="A0A8E2DSL3"/>
<reference evidence="1 2" key="1">
    <citation type="submission" date="2016-07" db="EMBL/GenBank/DDBJ databases">
        <title>Draft genome of the white-rot fungus Obba rivulosa 3A-2.</title>
        <authorList>
            <consortium name="DOE Joint Genome Institute"/>
            <person name="Miettinen O."/>
            <person name="Riley R."/>
            <person name="Acob R."/>
            <person name="Barry K."/>
            <person name="Cullen D."/>
            <person name="De Vries R."/>
            <person name="Hainaut M."/>
            <person name="Hatakka A."/>
            <person name="Henrissat B."/>
            <person name="Hilden K."/>
            <person name="Kuo R."/>
            <person name="Labutti K."/>
            <person name="Lipzen A."/>
            <person name="Makela M.R."/>
            <person name="Sandor L."/>
            <person name="Spatafora J.W."/>
            <person name="Grigoriev I.V."/>
            <person name="Hibbett D.S."/>
        </authorList>
    </citation>
    <scope>NUCLEOTIDE SEQUENCE [LARGE SCALE GENOMIC DNA]</scope>
    <source>
        <strain evidence="1 2">3A-2</strain>
    </source>
</reference>
<gene>
    <name evidence="1" type="ORF">OBBRIDRAFT_788859</name>
</gene>
<evidence type="ECO:0000313" key="1">
    <source>
        <dbReference type="EMBL" id="OCH94859.1"/>
    </source>
</evidence>
<name>A0A8E2DSL3_9APHY</name>
<accession>A0A8E2DSL3</accession>
<proteinExistence type="predicted"/>
<keyword evidence="2" id="KW-1185">Reference proteome</keyword>
<organism evidence="1 2">
    <name type="scientific">Obba rivulosa</name>
    <dbReference type="NCBI Taxonomy" id="1052685"/>
    <lineage>
        <taxon>Eukaryota</taxon>
        <taxon>Fungi</taxon>
        <taxon>Dikarya</taxon>
        <taxon>Basidiomycota</taxon>
        <taxon>Agaricomycotina</taxon>
        <taxon>Agaricomycetes</taxon>
        <taxon>Polyporales</taxon>
        <taxon>Gelatoporiaceae</taxon>
        <taxon>Obba</taxon>
    </lineage>
</organism>